<dbReference type="Gene3D" id="3.90.550.10">
    <property type="entry name" value="Spore Coat Polysaccharide Biosynthesis Protein SpsA, Chain A"/>
    <property type="match status" value="1"/>
</dbReference>
<evidence type="ECO:0000256" key="1">
    <source>
        <dbReference type="ARBA" id="ARBA00022676"/>
    </source>
</evidence>
<dbReference type="CDD" id="cd00761">
    <property type="entry name" value="Glyco_tranf_GTA_type"/>
    <property type="match status" value="1"/>
</dbReference>
<protein>
    <submittedName>
        <fullName evidence="4">Glycosyl transferase family 2</fullName>
    </submittedName>
</protein>
<dbReference type="HOGENOM" id="CLU_025996_25_3_12"/>
<name>D5U7X9_BRAM5</name>
<accession>D5U7X9</accession>
<gene>
    <name evidence="4" type="ordered locus">Bmur_0703</name>
</gene>
<dbReference type="AlphaFoldDB" id="D5U7X9"/>
<proteinExistence type="predicted"/>
<feature type="domain" description="Glycosyltransferase 2-like" evidence="3">
    <location>
        <begin position="5"/>
        <end position="139"/>
    </location>
</feature>
<reference evidence="4 5" key="1">
    <citation type="journal article" date="2010" name="Stand. Genomic Sci.">
        <title>Complete genome sequence of Brachyspira murdochii type strain (56-150).</title>
        <authorList>
            <person name="Pati A."/>
            <person name="Sikorski J."/>
            <person name="Gronow S."/>
            <person name="Munk C."/>
            <person name="Lapidus A."/>
            <person name="Copeland A."/>
            <person name="Glavina Del Tio T."/>
            <person name="Nolan M."/>
            <person name="Lucas S."/>
            <person name="Chen F."/>
            <person name="Tice H."/>
            <person name="Cheng J.F."/>
            <person name="Han C."/>
            <person name="Detter J.C."/>
            <person name="Bruce D."/>
            <person name="Tapia R."/>
            <person name="Goodwin L."/>
            <person name="Pitluck S."/>
            <person name="Liolios K."/>
            <person name="Ivanova N."/>
            <person name="Mavromatis K."/>
            <person name="Mikhailova N."/>
            <person name="Chen A."/>
            <person name="Palaniappan K."/>
            <person name="Land M."/>
            <person name="Hauser L."/>
            <person name="Chang Y.J."/>
            <person name="Jeffries C.D."/>
            <person name="Spring S."/>
            <person name="Rohde M."/>
            <person name="Goker M."/>
            <person name="Bristow J."/>
            <person name="Eisen J.A."/>
            <person name="Markowitz V."/>
            <person name="Hugenholtz P."/>
            <person name="Kyrpides N.C."/>
            <person name="Klenk H.P."/>
        </authorList>
    </citation>
    <scope>NUCLEOTIDE SEQUENCE [LARGE SCALE GENOMIC DNA]</scope>
    <source>
        <strain evidence="5">ATCC 51284 / DSM 12563 / 56-150</strain>
    </source>
</reference>
<dbReference type="PANTHER" id="PTHR22916">
    <property type="entry name" value="GLYCOSYLTRANSFERASE"/>
    <property type="match status" value="1"/>
</dbReference>
<dbReference type="EMBL" id="CP001959">
    <property type="protein sequence ID" value="ADG70802.1"/>
    <property type="molecule type" value="Genomic_DNA"/>
</dbReference>
<dbReference type="RefSeq" id="WP_013113228.1">
    <property type="nucleotide sequence ID" value="NC_014150.1"/>
</dbReference>
<evidence type="ECO:0000259" key="3">
    <source>
        <dbReference type="Pfam" id="PF00535"/>
    </source>
</evidence>
<dbReference type="CAZy" id="GT2">
    <property type="family name" value="Glycosyltransferase Family 2"/>
</dbReference>
<dbReference type="InterPro" id="IPR029044">
    <property type="entry name" value="Nucleotide-diphossugar_trans"/>
</dbReference>
<dbReference type="PANTHER" id="PTHR22916:SF51">
    <property type="entry name" value="GLYCOSYLTRANSFERASE EPSH-RELATED"/>
    <property type="match status" value="1"/>
</dbReference>
<dbReference type="GO" id="GO:0016758">
    <property type="term" value="F:hexosyltransferase activity"/>
    <property type="evidence" value="ECO:0007669"/>
    <property type="project" value="UniProtKB-ARBA"/>
</dbReference>
<dbReference type="InterPro" id="IPR001173">
    <property type="entry name" value="Glyco_trans_2-like"/>
</dbReference>
<evidence type="ECO:0000313" key="5">
    <source>
        <dbReference type="Proteomes" id="UP000001915"/>
    </source>
</evidence>
<dbReference type="STRING" id="526224.Bmur_0703"/>
<organism evidence="4 5">
    <name type="scientific">Brachyspira murdochii (strain ATCC 51284 / DSM 12563 / 56-150)</name>
    <name type="common">Serpulina murdochii</name>
    <dbReference type="NCBI Taxonomy" id="526224"/>
    <lineage>
        <taxon>Bacteria</taxon>
        <taxon>Pseudomonadati</taxon>
        <taxon>Spirochaetota</taxon>
        <taxon>Spirochaetia</taxon>
        <taxon>Brachyspirales</taxon>
        <taxon>Brachyspiraceae</taxon>
        <taxon>Brachyspira</taxon>
    </lineage>
</organism>
<dbReference type="Pfam" id="PF00535">
    <property type="entry name" value="Glycos_transf_2"/>
    <property type="match status" value="1"/>
</dbReference>
<keyword evidence="1" id="KW-0328">Glycosyltransferase</keyword>
<dbReference type="KEGG" id="brm:Bmur_0703"/>
<dbReference type="eggNOG" id="COG0463">
    <property type="taxonomic scope" value="Bacteria"/>
</dbReference>
<keyword evidence="2 4" id="KW-0808">Transferase</keyword>
<evidence type="ECO:0000313" key="4">
    <source>
        <dbReference type="EMBL" id="ADG70802.1"/>
    </source>
</evidence>
<dbReference type="Proteomes" id="UP000001915">
    <property type="component" value="Chromosome"/>
</dbReference>
<evidence type="ECO:0000256" key="2">
    <source>
        <dbReference type="ARBA" id="ARBA00022679"/>
    </source>
</evidence>
<sequence length="348" mass="41638">MVKVTVIIPVYNAENYIRKCLDSIINQTLKEIEIICIDDCSTDNSYCVLNEYAQGDNRIVVIKNSTNQGVSKTRNIGINIAKGHYIAFIDSDDYVNMNYLEYLYNSTEIKNYDIIFTNNVFFIDENNKINYCNDTLFGEFNIKKDKYADSFLRDFNMNCSPFVWDKIFRRQFILENNIFFLDNVTISEDLEFIFKCFIYNPSMYYNNNSIYYHINNNIQSLGHKINKQRRIKDYEYILKSLLKNINSDDNKYYKSLVTLFIRILYDFVAEDNSFKLYSNFRSYVVSFDDNISCYVNVYYLKLICNCCYLTNKNISYFVYRLVYSMYYMCRKLFPPVILKFLRKNNIIL</sequence>
<dbReference type="SUPFAM" id="SSF53448">
    <property type="entry name" value="Nucleotide-diphospho-sugar transferases"/>
    <property type="match status" value="1"/>
</dbReference>